<dbReference type="PROSITE" id="PS50293">
    <property type="entry name" value="TPR_REGION"/>
    <property type="match status" value="1"/>
</dbReference>
<dbReference type="PANTHER" id="PTHR12558">
    <property type="entry name" value="CELL DIVISION CYCLE 16,23,27"/>
    <property type="match status" value="1"/>
</dbReference>
<dbReference type="Pfam" id="PF13181">
    <property type="entry name" value="TPR_8"/>
    <property type="match status" value="1"/>
</dbReference>
<reference evidence="2" key="1">
    <citation type="submission" date="2021-01" db="EMBL/GenBank/DDBJ databases">
        <title>Marivirga sp. nov., isolated from intertidal surface sediments.</title>
        <authorList>
            <person name="Zhang M."/>
        </authorList>
    </citation>
    <scope>NUCLEOTIDE SEQUENCE</scope>
    <source>
        <strain evidence="2">SM1354</strain>
    </source>
</reference>
<accession>A0A937AHJ6</accession>
<dbReference type="RefSeq" id="WP_201920753.1">
    <property type="nucleotide sequence ID" value="NZ_JAERQG010000002.1"/>
</dbReference>
<dbReference type="Pfam" id="PF13174">
    <property type="entry name" value="TPR_6"/>
    <property type="match status" value="1"/>
</dbReference>
<organism evidence="2 3">
    <name type="scientific">Marivirga atlantica</name>
    <dbReference type="NCBI Taxonomy" id="1548457"/>
    <lineage>
        <taxon>Bacteria</taxon>
        <taxon>Pseudomonadati</taxon>
        <taxon>Bacteroidota</taxon>
        <taxon>Cytophagia</taxon>
        <taxon>Cytophagales</taxon>
        <taxon>Marivirgaceae</taxon>
        <taxon>Marivirga</taxon>
    </lineage>
</organism>
<dbReference type="EMBL" id="JAERQG010000002">
    <property type="protein sequence ID" value="MBL0765669.1"/>
    <property type="molecule type" value="Genomic_DNA"/>
</dbReference>
<dbReference type="Proteomes" id="UP000642920">
    <property type="component" value="Unassembled WGS sequence"/>
</dbReference>
<proteinExistence type="predicted"/>
<feature type="repeat" description="TPR" evidence="1">
    <location>
        <begin position="104"/>
        <end position="137"/>
    </location>
</feature>
<keyword evidence="3" id="KW-1185">Reference proteome</keyword>
<dbReference type="Gene3D" id="1.25.40.10">
    <property type="entry name" value="Tetratricopeptide repeat domain"/>
    <property type="match status" value="7"/>
</dbReference>
<sequence length="1020" mass="117685">MFKEIILLTIYFVSFQLTAFAQKTYVDYGASDQYNRALNLFNDQQYNAAQTIFNTYLQNVDERAANKSSAEYYSALAAIYLFQSDGENRIKQFVDAYPNHPKALEAYFQLGNFYYREKNYAKAIQYYEKTNEKVLSKKELKNFQFKIGYSYFSRKAFQEALPYFNQLKRVDNQYQSAAYYYAGFINYELADYAQALVDLEKAEENDAYKASVAEMKANIFYQQGRFYEVINYVESLDGRVPSNIYLIAGDAFYALKEYDKAAEYFDNYRQGSNKSNDRAVLYRMGYAAFKVNQNKEAIELLEKVGIEKDSLTQFSTYYLGRLYQQENNSRYAINAYQQSKSLSFSETIAEESHWQLCLLLIDNADYSNAIKELSAFIEKYSNSSYATEANELLSQAYLNTNAYDLAIGFIESLPELTPKLKSAYQKVTFYQGADYFNQANFYQSVQSLKKSVAYPQSKELAGKAYFWMGEAYSTGKKYNEALKAYLSSLDRSIEGNEWYQNLLYGTAYAYYNTKQFQNALLYFKKYTNAGKKNTYFSDAQLRLADCYYVTKRYGEASTTYQNYLRNSSDQMDYVYFQLGVVNALQNKNKEAFSNYEEVISRYKNSAYYDNALFQKALLTFESSNYELAVSRFKEMLNQVPQSNLVPYALSKRAIAYYNLKQYELALVDYKNILRNHITHPTANGALLGLQEIYGIKNEEGDFDKFLAAYKQANPNDKEVSSIEYDAAKSLYFNQNYGKASVAFKNYMENYPDNALAEEAKYYLADSYYRAKEYNNALPVFYEVLEDQDTPFKKRAVQKVAELELLADNYEKSSNYFNQLLKLAENARDQYNAWSGLLQLAKIRNDYADIIKYADLIINKGNVNTKAITEAYVSKGMAYFNQGKYEQAKTAFSAAIETAKDENAAEAKYMIALMQYTSEDYQTSINTLFELNNQFASFDQWLGKSFLLIADNYYTLGELFQAKATLNSIIENASSAILIDEAKLKLTLITQEEQKLDSIQNASDSVMVTDTVKAPLDSIQD</sequence>
<evidence type="ECO:0000313" key="2">
    <source>
        <dbReference type="EMBL" id="MBL0765669.1"/>
    </source>
</evidence>
<dbReference type="PROSITE" id="PS50005">
    <property type="entry name" value="TPR"/>
    <property type="match status" value="2"/>
</dbReference>
<feature type="repeat" description="TPR" evidence="1">
    <location>
        <begin position="868"/>
        <end position="901"/>
    </location>
</feature>
<keyword evidence="1" id="KW-0802">TPR repeat</keyword>
<evidence type="ECO:0000313" key="3">
    <source>
        <dbReference type="Proteomes" id="UP000642920"/>
    </source>
</evidence>
<name>A0A937AHJ6_9BACT</name>
<dbReference type="Pfam" id="PF13432">
    <property type="entry name" value="TPR_16"/>
    <property type="match status" value="3"/>
</dbReference>
<evidence type="ECO:0000256" key="1">
    <source>
        <dbReference type="PROSITE-ProRule" id="PRU00339"/>
    </source>
</evidence>
<dbReference type="PANTHER" id="PTHR12558:SF13">
    <property type="entry name" value="CELL DIVISION CYCLE PROTEIN 27 HOMOLOG"/>
    <property type="match status" value="1"/>
</dbReference>
<protein>
    <submittedName>
        <fullName evidence="2">Tetratricopeptide repeat protein</fullName>
    </submittedName>
</protein>
<dbReference type="InterPro" id="IPR019734">
    <property type="entry name" value="TPR_rpt"/>
</dbReference>
<dbReference type="SMART" id="SM00028">
    <property type="entry name" value="TPR"/>
    <property type="match status" value="12"/>
</dbReference>
<comment type="caution">
    <text evidence="2">The sequence shown here is derived from an EMBL/GenBank/DDBJ whole genome shotgun (WGS) entry which is preliminary data.</text>
</comment>
<gene>
    <name evidence="2" type="ORF">JKP34_10430</name>
</gene>
<dbReference type="SUPFAM" id="SSF48452">
    <property type="entry name" value="TPR-like"/>
    <property type="match status" value="6"/>
</dbReference>
<dbReference type="InterPro" id="IPR011990">
    <property type="entry name" value="TPR-like_helical_dom_sf"/>
</dbReference>
<dbReference type="AlphaFoldDB" id="A0A937AHJ6"/>